<proteinExistence type="predicted"/>
<accession>A0AAV9FM33</accession>
<reference evidence="1" key="2">
    <citation type="submission" date="2023-06" db="EMBL/GenBank/DDBJ databases">
        <authorList>
            <person name="Ma L."/>
            <person name="Liu K.-W."/>
            <person name="Li Z."/>
            <person name="Hsiao Y.-Y."/>
            <person name="Qi Y."/>
            <person name="Fu T."/>
            <person name="Tang G."/>
            <person name="Zhang D."/>
            <person name="Sun W.-H."/>
            <person name="Liu D.-K."/>
            <person name="Li Y."/>
            <person name="Chen G.-Z."/>
            <person name="Liu X.-D."/>
            <person name="Liao X.-Y."/>
            <person name="Jiang Y.-T."/>
            <person name="Yu X."/>
            <person name="Hao Y."/>
            <person name="Huang J."/>
            <person name="Zhao X.-W."/>
            <person name="Ke S."/>
            <person name="Chen Y.-Y."/>
            <person name="Wu W.-L."/>
            <person name="Hsu J.-L."/>
            <person name="Lin Y.-F."/>
            <person name="Huang M.-D."/>
            <person name="Li C.-Y."/>
            <person name="Huang L."/>
            <person name="Wang Z.-W."/>
            <person name="Zhao X."/>
            <person name="Zhong W.-Y."/>
            <person name="Peng D.-H."/>
            <person name="Ahmad S."/>
            <person name="Lan S."/>
            <person name="Zhang J.-S."/>
            <person name="Tsai W.-C."/>
            <person name="Van De Peer Y."/>
            <person name="Liu Z.-J."/>
        </authorList>
    </citation>
    <scope>NUCLEOTIDE SEQUENCE</scope>
    <source>
        <strain evidence="1">CP</strain>
        <tissue evidence="1">Leaves</tissue>
    </source>
</reference>
<protein>
    <submittedName>
        <fullName evidence="1">Uncharacterized protein</fullName>
    </submittedName>
</protein>
<reference evidence="1" key="1">
    <citation type="journal article" date="2023" name="Nat. Commun.">
        <title>Diploid and tetraploid genomes of Acorus and the evolution of monocots.</title>
        <authorList>
            <person name="Ma L."/>
            <person name="Liu K.W."/>
            <person name="Li Z."/>
            <person name="Hsiao Y.Y."/>
            <person name="Qi Y."/>
            <person name="Fu T."/>
            <person name="Tang G.D."/>
            <person name="Zhang D."/>
            <person name="Sun W.H."/>
            <person name="Liu D.K."/>
            <person name="Li Y."/>
            <person name="Chen G.Z."/>
            <person name="Liu X.D."/>
            <person name="Liao X.Y."/>
            <person name="Jiang Y.T."/>
            <person name="Yu X."/>
            <person name="Hao Y."/>
            <person name="Huang J."/>
            <person name="Zhao X.W."/>
            <person name="Ke S."/>
            <person name="Chen Y.Y."/>
            <person name="Wu W.L."/>
            <person name="Hsu J.L."/>
            <person name="Lin Y.F."/>
            <person name="Huang M.D."/>
            <person name="Li C.Y."/>
            <person name="Huang L."/>
            <person name="Wang Z.W."/>
            <person name="Zhao X."/>
            <person name="Zhong W.Y."/>
            <person name="Peng D.H."/>
            <person name="Ahmad S."/>
            <person name="Lan S."/>
            <person name="Zhang J.S."/>
            <person name="Tsai W.C."/>
            <person name="Van de Peer Y."/>
            <person name="Liu Z.J."/>
        </authorList>
    </citation>
    <scope>NUCLEOTIDE SEQUENCE</scope>
    <source>
        <strain evidence="1">CP</strain>
    </source>
</reference>
<sequence length="110" mass="11599">MKADNGSTFSSGRTGNGLALRNKMASRVGFSSDAETGSGDPLLGDGFLAVRKSSSTSNLQDSESNVPSLWSTGRWNLKPDLQALSTGVIARPIFDGLPKPMTVRRKAALD</sequence>
<evidence type="ECO:0000313" key="2">
    <source>
        <dbReference type="Proteomes" id="UP001180020"/>
    </source>
</evidence>
<name>A0AAV9FM33_ACOCL</name>
<dbReference type="AlphaFoldDB" id="A0AAV9FM33"/>
<keyword evidence="2" id="KW-1185">Reference proteome</keyword>
<comment type="caution">
    <text evidence="1">The sequence shown here is derived from an EMBL/GenBank/DDBJ whole genome shotgun (WGS) entry which is preliminary data.</text>
</comment>
<evidence type="ECO:0000313" key="1">
    <source>
        <dbReference type="EMBL" id="KAK1326998.1"/>
    </source>
</evidence>
<dbReference type="EMBL" id="JAUJYO010000001">
    <property type="protein sequence ID" value="KAK1326998.1"/>
    <property type="molecule type" value="Genomic_DNA"/>
</dbReference>
<dbReference type="Proteomes" id="UP001180020">
    <property type="component" value="Unassembled WGS sequence"/>
</dbReference>
<gene>
    <name evidence="1" type="ORF">QJS10_CPA01g00098</name>
</gene>
<organism evidence="1 2">
    <name type="scientific">Acorus calamus</name>
    <name type="common">Sweet flag</name>
    <dbReference type="NCBI Taxonomy" id="4465"/>
    <lineage>
        <taxon>Eukaryota</taxon>
        <taxon>Viridiplantae</taxon>
        <taxon>Streptophyta</taxon>
        <taxon>Embryophyta</taxon>
        <taxon>Tracheophyta</taxon>
        <taxon>Spermatophyta</taxon>
        <taxon>Magnoliopsida</taxon>
        <taxon>Liliopsida</taxon>
        <taxon>Acoraceae</taxon>
        <taxon>Acorus</taxon>
    </lineage>
</organism>